<keyword evidence="1" id="KW-0812">Transmembrane</keyword>
<accession>A0AAV2CW96</accession>
<dbReference type="AlphaFoldDB" id="A0AAV2CW96"/>
<name>A0AAV2CW96_9ROSI</name>
<proteinExistence type="predicted"/>
<evidence type="ECO:0000256" key="1">
    <source>
        <dbReference type="SAM" id="Phobius"/>
    </source>
</evidence>
<reference evidence="2 3" key="1">
    <citation type="submission" date="2024-04" db="EMBL/GenBank/DDBJ databases">
        <authorList>
            <person name="Fracassetti M."/>
        </authorList>
    </citation>
    <scope>NUCLEOTIDE SEQUENCE [LARGE SCALE GENOMIC DNA]</scope>
</reference>
<evidence type="ECO:0008006" key="4">
    <source>
        <dbReference type="Google" id="ProtNLM"/>
    </source>
</evidence>
<sequence>MLLRPLVSVTLFMIWFSMTLVIKRINSRGRISAWVRRAFRNVWIGRFAPNPGLIHFLRLWSNILRTRDRIIMPFFSLINRIVRLVVPYSGLMPAGRIIRRLGLWSTMSGKRRSKVPLCFDFGSA</sequence>
<organism evidence="2 3">
    <name type="scientific">Linum trigynum</name>
    <dbReference type="NCBI Taxonomy" id="586398"/>
    <lineage>
        <taxon>Eukaryota</taxon>
        <taxon>Viridiplantae</taxon>
        <taxon>Streptophyta</taxon>
        <taxon>Embryophyta</taxon>
        <taxon>Tracheophyta</taxon>
        <taxon>Spermatophyta</taxon>
        <taxon>Magnoliopsida</taxon>
        <taxon>eudicotyledons</taxon>
        <taxon>Gunneridae</taxon>
        <taxon>Pentapetalae</taxon>
        <taxon>rosids</taxon>
        <taxon>fabids</taxon>
        <taxon>Malpighiales</taxon>
        <taxon>Linaceae</taxon>
        <taxon>Linum</taxon>
    </lineage>
</organism>
<gene>
    <name evidence="2" type="ORF">LTRI10_LOCUS8199</name>
</gene>
<dbReference type="EMBL" id="OZ034814">
    <property type="protein sequence ID" value="CAL1360787.1"/>
    <property type="molecule type" value="Genomic_DNA"/>
</dbReference>
<protein>
    <recommendedName>
        <fullName evidence="4">Secreted protein</fullName>
    </recommendedName>
</protein>
<evidence type="ECO:0000313" key="3">
    <source>
        <dbReference type="Proteomes" id="UP001497516"/>
    </source>
</evidence>
<keyword evidence="1" id="KW-1133">Transmembrane helix</keyword>
<evidence type="ECO:0000313" key="2">
    <source>
        <dbReference type="EMBL" id="CAL1360787.1"/>
    </source>
</evidence>
<dbReference type="Proteomes" id="UP001497516">
    <property type="component" value="Chromosome 10"/>
</dbReference>
<feature type="transmembrane region" description="Helical" evidence="1">
    <location>
        <begin position="6"/>
        <end position="22"/>
    </location>
</feature>
<keyword evidence="3" id="KW-1185">Reference proteome</keyword>
<keyword evidence="1" id="KW-0472">Membrane</keyword>